<proteinExistence type="predicted"/>
<reference evidence="2 3" key="1">
    <citation type="submission" date="2020-08" db="EMBL/GenBank/DDBJ databases">
        <title>Genomic Encyclopedia of Type Strains, Phase IV (KMG-IV): sequencing the most valuable type-strain genomes for metagenomic binning, comparative biology and taxonomic classification.</title>
        <authorList>
            <person name="Goeker M."/>
        </authorList>
    </citation>
    <scope>NUCLEOTIDE SEQUENCE [LARGE SCALE GENOMIC DNA]</scope>
    <source>
        <strain evidence="2 3">DSM 25622</strain>
    </source>
</reference>
<dbReference type="AlphaFoldDB" id="A0A840Y3C7"/>
<name>A0A840Y3C7_9PROT</name>
<comment type="caution">
    <text evidence="2">The sequence shown here is derived from an EMBL/GenBank/DDBJ whole genome shotgun (WGS) entry which is preliminary data.</text>
</comment>
<evidence type="ECO:0000256" key="1">
    <source>
        <dbReference type="SAM" id="MobiDB-lite"/>
    </source>
</evidence>
<protein>
    <submittedName>
        <fullName evidence="2">Uncharacterized protein</fullName>
    </submittedName>
</protein>
<feature type="region of interest" description="Disordered" evidence="1">
    <location>
        <begin position="1"/>
        <end position="39"/>
    </location>
</feature>
<dbReference type="EMBL" id="JACIJD010000011">
    <property type="protein sequence ID" value="MBB5694666.1"/>
    <property type="molecule type" value="Genomic_DNA"/>
</dbReference>
<accession>A0A840Y3C7</accession>
<keyword evidence="3" id="KW-1185">Reference proteome</keyword>
<evidence type="ECO:0000313" key="2">
    <source>
        <dbReference type="EMBL" id="MBB5694666.1"/>
    </source>
</evidence>
<dbReference type="RefSeq" id="WP_184519102.1">
    <property type="nucleotide sequence ID" value="NZ_JACIJD010000011.1"/>
</dbReference>
<organism evidence="2 3">
    <name type="scientific">Muricoccus pecuniae</name>
    <dbReference type="NCBI Taxonomy" id="693023"/>
    <lineage>
        <taxon>Bacteria</taxon>
        <taxon>Pseudomonadati</taxon>
        <taxon>Pseudomonadota</taxon>
        <taxon>Alphaproteobacteria</taxon>
        <taxon>Acetobacterales</taxon>
        <taxon>Roseomonadaceae</taxon>
        <taxon>Muricoccus</taxon>
    </lineage>
</organism>
<sequence>MSHDNYDDGLVHSHDWAREPPRAPMKRQQVQQAQAQAQPAEDFYDDGLVHSHDWARSTPHEA</sequence>
<dbReference type="Proteomes" id="UP000580654">
    <property type="component" value="Unassembled WGS sequence"/>
</dbReference>
<feature type="compositionally biased region" description="Basic and acidic residues" evidence="1">
    <location>
        <begin position="1"/>
        <end position="21"/>
    </location>
</feature>
<evidence type="ECO:0000313" key="3">
    <source>
        <dbReference type="Proteomes" id="UP000580654"/>
    </source>
</evidence>
<gene>
    <name evidence="2" type="ORF">FHS87_002718</name>
</gene>
<feature type="compositionally biased region" description="Low complexity" evidence="1">
    <location>
        <begin position="28"/>
        <end position="39"/>
    </location>
</feature>